<sequence>PWANSGKTDFRNENPLKLIPFLSIAGVAIVYIYNKIGKNSIKGMTLVFESADKEDAVIPKRLILIINF</sequence>
<keyword evidence="1" id="KW-1133">Transmembrane helix</keyword>
<comment type="caution">
    <text evidence="2">The sequence shown here is derived from an EMBL/GenBank/DDBJ whole genome shotgun (WGS) entry which is preliminary data.</text>
</comment>
<feature type="non-terminal residue" evidence="2">
    <location>
        <position position="1"/>
    </location>
</feature>
<evidence type="ECO:0000256" key="1">
    <source>
        <dbReference type="SAM" id="Phobius"/>
    </source>
</evidence>
<reference evidence="2" key="1">
    <citation type="submission" date="2013-12" db="EMBL/GenBank/DDBJ databases">
        <title>A Varibaculum cambriense genome reconstructed from a premature infant gut community with otherwise low bacterial novelty that shifts toward anaerobic metabolism during the third week of life.</title>
        <authorList>
            <person name="Brown C.T."/>
            <person name="Sharon I."/>
            <person name="Thomas B.C."/>
            <person name="Castelle C.J."/>
            <person name="Morowitz M.J."/>
            <person name="Banfield J.F."/>
        </authorList>
    </citation>
    <scope>NUCLEOTIDE SEQUENCE</scope>
</reference>
<proteinExistence type="predicted"/>
<evidence type="ECO:0000313" key="2">
    <source>
        <dbReference type="EMBL" id="ETJ15449.1"/>
    </source>
</evidence>
<protein>
    <submittedName>
        <fullName evidence="2">Chloride channel protein EriC</fullName>
    </submittedName>
</protein>
<organism evidence="2">
    <name type="scientific">human gut metagenome</name>
    <dbReference type="NCBI Taxonomy" id="408170"/>
    <lineage>
        <taxon>unclassified sequences</taxon>
        <taxon>metagenomes</taxon>
        <taxon>organismal metagenomes</taxon>
    </lineage>
</organism>
<keyword evidence="1" id="KW-0812">Transmembrane</keyword>
<keyword evidence="1" id="KW-0472">Membrane</keyword>
<accession>W1WG97</accession>
<gene>
    <name evidence="2" type="ORF">Q604_UNBc4C00285G0001</name>
</gene>
<dbReference type="EMBL" id="AZMM01019066">
    <property type="protein sequence ID" value="ETJ15449.1"/>
    <property type="molecule type" value="Genomic_DNA"/>
</dbReference>
<dbReference type="AlphaFoldDB" id="W1WG97"/>
<name>W1WG97_9ZZZZ</name>
<feature type="transmembrane region" description="Helical" evidence="1">
    <location>
        <begin position="18"/>
        <end position="34"/>
    </location>
</feature>
<feature type="non-terminal residue" evidence="2">
    <location>
        <position position="68"/>
    </location>
</feature>